<reference evidence="1 2" key="1">
    <citation type="submission" date="2021-06" db="EMBL/GenBank/DDBJ databases">
        <title>Caerostris extrusa draft genome.</title>
        <authorList>
            <person name="Kono N."/>
            <person name="Arakawa K."/>
        </authorList>
    </citation>
    <scope>NUCLEOTIDE SEQUENCE [LARGE SCALE GENOMIC DNA]</scope>
</reference>
<evidence type="ECO:0000313" key="2">
    <source>
        <dbReference type="Proteomes" id="UP001054945"/>
    </source>
</evidence>
<sequence length="238" mass="26300">MKFTFSNKDVSRCHRSIREVRIWRGSGFLNKSFSNDVKLNGVRVMPAIVLFASISPEMISENLPFRSETYVAIGSRYTNKSAAILMEFLGSPARHLHTYSKSHTVLSQQPLQTQDASTKASIDSESSPIIQRPVGQLASTLVAFGASSSNPGGGMDVWNAKGEDNEIIYKMEHTRATVGRAATKGVVRFRRRGIHSSSQDCLDRCEARISWNAALPLSHDLSVPHRQISPAIQQGFHT</sequence>
<name>A0AAV4Q9W1_CAEEX</name>
<evidence type="ECO:0000313" key="1">
    <source>
        <dbReference type="EMBL" id="GIY04871.1"/>
    </source>
</evidence>
<proteinExistence type="predicted"/>
<organism evidence="1 2">
    <name type="scientific">Caerostris extrusa</name>
    <name type="common">Bark spider</name>
    <name type="synonym">Caerostris bankana</name>
    <dbReference type="NCBI Taxonomy" id="172846"/>
    <lineage>
        <taxon>Eukaryota</taxon>
        <taxon>Metazoa</taxon>
        <taxon>Ecdysozoa</taxon>
        <taxon>Arthropoda</taxon>
        <taxon>Chelicerata</taxon>
        <taxon>Arachnida</taxon>
        <taxon>Araneae</taxon>
        <taxon>Araneomorphae</taxon>
        <taxon>Entelegynae</taxon>
        <taxon>Araneoidea</taxon>
        <taxon>Araneidae</taxon>
        <taxon>Caerostris</taxon>
    </lineage>
</organism>
<comment type="caution">
    <text evidence="1">The sequence shown here is derived from an EMBL/GenBank/DDBJ whole genome shotgun (WGS) entry which is preliminary data.</text>
</comment>
<dbReference type="Proteomes" id="UP001054945">
    <property type="component" value="Unassembled WGS sequence"/>
</dbReference>
<dbReference type="AlphaFoldDB" id="A0AAV4Q9W1"/>
<protein>
    <submittedName>
        <fullName evidence="1">Uncharacterized protein</fullName>
    </submittedName>
</protein>
<gene>
    <name evidence="1" type="ORF">CEXT_400361</name>
</gene>
<accession>A0AAV4Q9W1</accession>
<keyword evidence="2" id="KW-1185">Reference proteome</keyword>
<dbReference type="EMBL" id="BPLR01005763">
    <property type="protein sequence ID" value="GIY04871.1"/>
    <property type="molecule type" value="Genomic_DNA"/>
</dbReference>